<name>A0A3Q0RJQ2_AMPCI</name>
<keyword evidence="5" id="KW-0597">Phosphoprotein</keyword>
<sequence length="53" mass="5746">MFQGLDARGKCGSRVLQPPGDGSTDLFGGYEEHTAASRPNKMFCVPKRTYPGL</sequence>
<evidence type="ECO:0000256" key="3">
    <source>
        <dbReference type="ARBA" id="ARBA00008329"/>
    </source>
</evidence>
<evidence type="ECO:0000256" key="1">
    <source>
        <dbReference type="ARBA" id="ARBA00004123"/>
    </source>
</evidence>
<dbReference type="GO" id="GO:0005737">
    <property type="term" value="C:cytoplasm"/>
    <property type="evidence" value="ECO:0007669"/>
    <property type="project" value="UniProtKB-SubCell"/>
</dbReference>
<evidence type="ECO:0000256" key="7">
    <source>
        <dbReference type="SAM" id="MobiDB-lite"/>
    </source>
</evidence>
<dbReference type="Ensembl" id="ENSACIT00000009271.1">
    <property type="protein sequence ID" value="ENSACIP00000009000.1"/>
    <property type="gene ID" value="ENSACIG00000007056.1"/>
</dbReference>
<dbReference type="Proteomes" id="UP000261340">
    <property type="component" value="Unplaced"/>
</dbReference>
<evidence type="ECO:0000313" key="8">
    <source>
        <dbReference type="Ensembl" id="ENSACIP00000009000.1"/>
    </source>
</evidence>
<comment type="subcellular location">
    <subcellularLocation>
        <location evidence="2">Cytoplasm</location>
    </subcellularLocation>
    <subcellularLocation>
        <location evidence="1">Nucleus</location>
    </subcellularLocation>
</comment>
<dbReference type="STRING" id="61819.ENSACIP00000009000"/>
<comment type="similarity">
    <text evidence="3">Belongs to the JUPITER family.</text>
</comment>
<evidence type="ECO:0000256" key="6">
    <source>
        <dbReference type="ARBA" id="ARBA00023242"/>
    </source>
</evidence>
<evidence type="ECO:0000256" key="4">
    <source>
        <dbReference type="ARBA" id="ARBA00022490"/>
    </source>
</evidence>
<accession>A0A3Q0RJQ2</accession>
<dbReference type="PANTHER" id="PTHR34930:SF5">
    <property type="entry name" value="JUPITER MICROTUBULE ASSOCIATED HOMOLOG 2"/>
    <property type="match status" value="1"/>
</dbReference>
<keyword evidence="4" id="KW-0963">Cytoplasm</keyword>
<protein>
    <submittedName>
        <fullName evidence="8">Uncharacterized protein</fullName>
    </submittedName>
</protein>
<dbReference type="GO" id="GO:0005634">
    <property type="term" value="C:nucleus"/>
    <property type="evidence" value="ECO:0007669"/>
    <property type="project" value="UniProtKB-SubCell"/>
</dbReference>
<evidence type="ECO:0000256" key="5">
    <source>
        <dbReference type="ARBA" id="ARBA00022553"/>
    </source>
</evidence>
<dbReference type="PANTHER" id="PTHR34930">
    <property type="entry name" value="GEO05313P1"/>
    <property type="match status" value="1"/>
</dbReference>
<feature type="region of interest" description="Disordered" evidence="7">
    <location>
        <begin position="1"/>
        <end position="31"/>
    </location>
</feature>
<reference evidence="8" key="1">
    <citation type="submission" date="2025-08" db="UniProtKB">
        <authorList>
            <consortium name="Ensembl"/>
        </authorList>
    </citation>
    <scope>IDENTIFICATION</scope>
</reference>
<evidence type="ECO:0000256" key="2">
    <source>
        <dbReference type="ARBA" id="ARBA00004496"/>
    </source>
</evidence>
<proteinExistence type="inferred from homology"/>
<reference evidence="8" key="2">
    <citation type="submission" date="2025-09" db="UniProtKB">
        <authorList>
            <consortium name="Ensembl"/>
        </authorList>
    </citation>
    <scope>IDENTIFICATION</scope>
</reference>
<evidence type="ECO:0000313" key="9">
    <source>
        <dbReference type="Proteomes" id="UP000261340"/>
    </source>
</evidence>
<keyword evidence="9" id="KW-1185">Reference proteome</keyword>
<dbReference type="AlphaFoldDB" id="A0A3Q0RJQ2"/>
<dbReference type="InterPro" id="IPR033335">
    <property type="entry name" value="JUPITER"/>
</dbReference>
<keyword evidence="6" id="KW-0539">Nucleus</keyword>
<organism evidence="8 9">
    <name type="scientific">Amphilophus citrinellus</name>
    <name type="common">Midas cichlid</name>
    <name type="synonym">Cichlasoma citrinellum</name>
    <dbReference type="NCBI Taxonomy" id="61819"/>
    <lineage>
        <taxon>Eukaryota</taxon>
        <taxon>Metazoa</taxon>
        <taxon>Chordata</taxon>
        <taxon>Craniata</taxon>
        <taxon>Vertebrata</taxon>
        <taxon>Euteleostomi</taxon>
        <taxon>Actinopterygii</taxon>
        <taxon>Neopterygii</taxon>
        <taxon>Teleostei</taxon>
        <taxon>Neoteleostei</taxon>
        <taxon>Acanthomorphata</taxon>
        <taxon>Ovalentaria</taxon>
        <taxon>Cichlomorphae</taxon>
        <taxon>Cichliformes</taxon>
        <taxon>Cichlidae</taxon>
        <taxon>New World cichlids</taxon>
        <taxon>Cichlasomatinae</taxon>
        <taxon>Heroini</taxon>
        <taxon>Amphilophus</taxon>
    </lineage>
</organism>